<accession>A0A7X6N0X4</accession>
<dbReference type="Pfam" id="PF13432">
    <property type="entry name" value="TPR_16"/>
    <property type="match status" value="1"/>
</dbReference>
<dbReference type="Pfam" id="PF12895">
    <property type="entry name" value="ANAPC3"/>
    <property type="match status" value="1"/>
</dbReference>
<comment type="caution">
    <text evidence="4">The sequence shown here is derived from an EMBL/GenBank/DDBJ whole genome shotgun (WGS) entry which is preliminary data.</text>
</comment>
<dbReference type="PANTHER" id="PTHR44186">
    <property type="match status" value="1"/>
</dbReference>
<evidence type="ECO:0000256" key="2">
    <source>
        <dbReference type="ARBA" id="ARBA00022803"/>
    </source>
</evidence>
<dbReference type="PROSITE" id="PS50293">
    <property type="entry name" value="TPR_REGION"/>
    <property type="match status" value="1"/>
</dbReference>
<evidence type="ECO:0000313" key="5">
    <source>
        <dbReference type="Proteomes" id="UP000549765"/>
    </source>
</evidence>
<keyword evidence="1" id="KW-0677">Repeat</keyword>
<dbReference type="RefSeq" id="WP_168721541.1">
    <property type="nucleotide sequence ID" value="NZ_JAAXPN010000001.1"/>
</dbReference>
<dbReference type="AlphaFoldDB" id="A0A7X6N0X4"/>
<evidence type="ECO:0000256" key="3">
    <source>
        <dbReference type="PROSITE-ProRule" id="PRU00339"/>
    </source>
</evidence>
<keyword evidence="2 3" id="KW-0802">TPR repeat</keyword>
<dbReference type="PROSITE" id="PS50005">
    <property type="entry name" value="TPR"/>
    <property type="match status" value="2"/>
</dbReference>
<organism evidence="4 5">
    <name type="scientific">Periweissella fabalis</name>
    <dbReference type="NCBI Taxonomy" id="1070421"/>
    <lineage>
        <taxon>Bacteria</taxon>
        <taxon>Bacillati</taxon>
        <taxon>Bacillota</taxon>
        <taxon>Bacilli</taxon>
        <taxon>Lactobacillales</taxon>
        <taxon>Lactobacillaceae</taxon>
        <taxon>Periweissella</taxon>
    </lineage>
</organism>
<dbReference type="SMART" id="SM00028">
    <property type="entry name" value="TPR"/>
    <property type="match status" value="4"/>
</dbReference>
<feature type="repeat" description="TPR" evidence="3">
    <location>
        <begin position="135"/>
        <end position="168"/>
    </location>
</feature>
<dbReference type="InterPro" id="IPR019734">
    <property type="entry name" value="TPR_rpt"/>
</dbReference>
<gene>
    <name evidence="4" type="ORF">HF964_02895</name>
</gene>
<keyword evidence="5" id="KW-1185">Reference proteome</keyword>
<dbReference type="Proteomes" id="UP000549765">
    <property type="component" value="Unassembled WGS sequence"/>
</dbReference>
<protein>
    <submittedName>
        <fullName evidence="4">Tetratricopeptide repeat protein</fullName>
    </submittedName>
</protein>
<dbReference type="Gene3D" id="1.25.40.10">
    <property type="entry name" value="Tetratricopeptide repeat domain"/>
    <property type="match status" value="2"/>
</dbReference>
<sequence>MEEKRRILANEVDQTIKKLVSMINKNPNDWRNYNDLGIVLVQIADYASAEELIMKALGLFKTDAKAQQSLLYTLGNVYYGAGEYQKAMKYYQKIIDNTIKGDAFVMIAQSFMQQKQYQQALVYALTAQEMLPDDVKILILVGDIWLALGDFDKADVEYRRALSYDTDNVAALFGRGIIALTLNRPSAALFARVEQLDSKYYADNKQRVDEIATVIHSRQNK</sequence>
<reference evidence="4 5" key="1">
    <citation type="submission" date="2020-04" db="EMBL/GenBank/DDBJ databases">
        <title>MicrobeNet Type strains.</title>
        <authorList>
            <person name="Nicholson A.C."/>
        </authorList>
    </citation>
    <scope>NUCLEOTIDE SEQUENCE [LARGE SCALE GENOMIC DNA]</scope>
    <source>
        <strain evidence="4 5">CCUG 61472</strain>
    </source>
</reference>
<proteinExistence type="predicted"/>
<dbReference type="EMBL" id="JAAXPN010000001">
    <property type="protein sequence ID" value="NKZ23758.1"/>
    <property type="molecule type" value="Genomic_DNA"/>
</dbReference>
<dbReference type="InterPro" id="IPR011990">
    <property type="entry name" value="TPR-like_helical_dom_sf"/>
</dbReference>
<name>A0A7X6N0X4_9LACO</name>
<evidence type="ECO:0000256" key="1">
    <source>
        <dbReference type="ARBA" id="ARBA00022737"/>
    </source>
</evidence>
<dbReference type="PANTHER" id="PTHR44186:SF1">
    <property type="entry name" value="BARDET-BIEDL SYNDROME 4 PROTEIN"/>
    <property type="match status" value="1"/>
</dbReference>
<evidence type="ECO:0000313" key="4">
    <source>
        <dbReference type="EMBL" id="NKZ23758.1"/>
    </source>
</evidence>
<dbReference type="SUPFAM" id="SSF48452">
    <property type="entry name" value="TPR-like"/>
    <property type="match status" value="2"/>
</dbReference>
<feature type="repeat" description="TPR" evidence="3">
    <location>
        <begin position="68"/>
        <end position="101"/>
    </location>
</feature>